<dbReference type="AlphaFoldDB" id="A0AAV5V2B3"/>
<feature type="signal peptide" evidence="2">
    <location>
        <begin position="1"/>
        <end position="21"/>
    </location>
</feature>
<comment type="caution">
    <text evidence="3">The sequence shown here is derived from an EMBL/GenBank/DDBJ whole genome shotgun (WGS) entry which is preliminary data.</text>
</comment>
<evidence type="ECO:0000313" key="4">
    <source>
        <dbReference type="Proteomes" id="UP001432322"/>
    </source>
</evidence>
<gene>
    <name evidence="3" type="ORF">PFISCL1PPCAC_5014</name>
</gene>
<proteinExistence type="predicted"/>
<evidence type="ECO:0000256" key="2">
    <source>
        <dbReference type="SAM" id="SignalP"/>
    </source>
</evidence>
<dbReference type="EMBL" id="BTSY01000002">
    <property type="protein sequence ID" value="GMT13717.1"/>
    <property type="molecule type" value="Genomic_DNA"/>
</dbReference>
<feature type="non-terminal residue" evidence="3">
    <location>
        <position position="1"/>
    </location>
</feature>
<name>A0AAV5V2B3_9BILA</name>
<feature type="non-terminal residue" evidence="3">
    <location>
        <position position="128"/>
    </location>
</feature>
<organism evidence="3 4">
    <name type="scientific">Pristionchus fissidentatus</name>
    <dbReference type="NCBI Taxonomy" id="1538716"/>
    <lineage>
        <taxon>Eukaryota</taxon>
        <taxon>Metazoa</taxon>
        <taxon>Ecdysozoa</taxon>
        <taxon>Nematoda</taxon>
        <taxon>Chromadorea</taxon>
        <taxon>Rhabditida</taxon>
        <taxon>Rhabditina</taxon>
        <taxon>Diplogasteromorpha</taxon>
        <taxon>Diplogasteroidea</taxon>
        <taxon>Neodiplogasteridae</taxon>
        <taxon>Pristionchus</taxon>
    </lineage>
</organism>
<feature type="chain" id="PRO_5043831679" evidence="2">
    <location>
        <begin position="22"/>
        <end position="128"/>
    </location>
</feature>
<protein>
    <submittedName>
        <fullName evidence="3">Uncharacterized protein</fullName>
    </submittedName>
</protein>
<reference evidence="3" key="1">
    <citation type="submission" date="2023-10" db="EMBL/GenBank/DDBJ databases">
        <title>Genome assembly of Pristionchus species.</title>
        <authorList>
            <person name="Yoshida K."/>
            <person name="Sommer R.J."/>
        </authorList>
    </citation>
    <scope>NUCLEOTIDE SEQUENCE</scope>
    <source>
        <strain evidence="3">RS5133</strain>
    </source>
</reference>
<keyword evidence="4" id="KW-1185">Reference proteome</keyword>
<sequence>LFQSDGAMLHDLLLMITLSSAGIVVRPPAVQSTVASPVPRDPSTLPTYTSSTFKRSTPEHSGSNPLHIAAYTSRPLSNYVTDALSRSGPFLAICHHVISGQRKSVLSKVLEGYDKTLVPSNGSVDVQV</sequence>
<dbReference type="Proteomes" id="UP001432322">
    <property type="component" value="Unassembled WGS sequence"/>
</dbReference>
<feature type="region of interest" description="Disordered" evidence="1">
    <location>
        <begin position="32"/>
        <end position="67"/>
    </location>
</feature>
<accession>A0AAV5V2B3</accession>
<feature type="compositionally biased region" description="Polar residues" evidence="1">
    <location>
        <begin position="44"/>
        <end position="64"/>
    </location>
</feature>
<keyword evidence="2" id="KW-0732">Signal</keyword>
<evidence type="ECO:0000256" key="1">
    <source>
        <dbReference type="SAM" id="MobiDB-lite"/>
    </source>
</evidence>
<evidence type="ECO:0000313" key="3">
    <source>
        <dbReference type="EMBL" id="GMT13717.1"/>
    </source>
</evidence>